<evidence type="ECO:0000313" key="6">
    <source>
        <dbReference type="Proteomes" id="UP000233469"/>
    </source>
</evidence>
<reference evidence="2 4" key="4">
    <citation type="submission" date="2017-10" db="EMBL/GenBank/DDBJ databases">
        <title>Genome analyses suggest a sexual origin of heterokaryosis in a supposedly ancient asexual fungus.</title>
        <authorList>
            <person name="Corradi N."/>
            <person name="Sedzielewska K."/>
            <person name="Noel J."/>
            <person name="Charron P."/>
            <person name="Farinelli L."/>
            <person name="Marton T."/>
            <person name="Kruger M."/>
            <person name="Pelin A."/>
            <person name="Brachmann A."/>
            <person name="Corradi N."/>
        </authorList>
    </citation>
    <scope>NUCLEOTIDE SEQUENCE [LARGE SCALE GENOMIC DNA]</scope>
    <source>
        <strain evidence="2 4">A1</strain>
    </source>
</reference>
<proteinExistence type="predicted"/>
<feature type="non-terminal residue" evidence="2">
    <location>
        <position position="157"/>
    </location>
</feature>
<comment type="caution">
    <text evidence="2">The sequence shown here is derived from an EMBL/GenBank/DDBJ whole genome shotgun (WGS) entry which is preliminary data.</text>
</comment>
<evidence type="ECO:0000313" key="5">
    <source>
        <dbReference type="Proteomes" id="UP000232722"/>
    </source>
</evidence>
<dbReference type="AlphaFoldDB" id="A0A2I1FI36"/>
<dbReference type="EMBL" id="LLXL01003597">
    <property type="protein sequence ID" value="PKK58438.1"/>
    <property type="molecule type" value="Genomic_DNA"/>
</dbReference>
<organism evidence="2 4">
    <name type="scientific">Rhizophagus irregularis</name>
    <dbReference type="NCBI Taxonomy" id="588596"/>
    <lineage>
        <taxon>Eukaryota</taxon>
        <taxon>Fungi</taxon>
        <taxon>Fungi incertae sedis</taxon>
        <taxon>Mucoromycota</taxon>
        <taxon>Glomeromycotina</taxon>
        <taxon>Glomeromycetes</taxon>
        <taxon>Glomerales</taxon>
        <taxon>Glomeraceae</taxon>
        <taxon>Rhizophagus</taxon>
    </lineage>
</organism>
<evidence type="ECO:0000313" key="2">
    <source>
        <dbReference type="EMBL" id="PKC55858.1"/>
    </source>
</evidence>
<evidence type="ECO:0000313" key="1">
    <source>
        <dbReference type="EMBL" id="PKB92194.1"/>
    </source>
</evidence>
<dbReference type="OrthoDB" id="265717at2759"/>
<reference evidence="4 6" key="3">
    <citation type="submission" date="2017-10" db="EMBL/GenBank/DDBJ databases">
        <title>Extensive intraspecific genome diversity in a model arbuscular mycorrhizal fungus.</title>
        <authorList>
            <person name="Chen E.C.H."/>
            <person name="Morin E."/>
            <person name="Baudet D."/>
            <person name="Noel J."/>
            <person name="Ndikumana S."/>
            <person name="Charron P."/>
            <person name="St-Onge C."/>
            <person name="Giorgi J."/>
            <person name="Grigoriev I.V."/>
            <person name="Roux C."/>
            <person name="Martin F.M."/>
            <person name="Corradi N."/>
        </authorList>
    </citation>
    <scope>NUCLEOTIDE SEQUENCE [LARGE SCALE GENOMIC DNA]</scope>
    <source>
        <strain evidence="2 4">A1</strain>
        <strain evidence="3 6">C2</strain>
    </source>
</reference>
<reference evidence="1 5" key="2">
    <citation type="submission" date="2017-09" db="EMBL/GenBank/DDBJ databases">
        <title>Extensive intraspecific genome diversity in a model arbuscular mycorrhizal fungus.</title>
        <authorList>
            <person name="Chen E.C."/>
            <person name="Morin E."/>
            <person name="Beaudet D."/>
            <person name="Noel J."/>
            <person name="Ndikumana S."/>
            <person name="Charron P."/>
            <person name="St-Onge C."/>
            <person name="Giorgi J."/>
            <person name="Grigoriev I.V."/>
            <person name="Roux C."/>
            <person name="Martin F.M."/>
            <person name="Corradi N."/>
        </authorList>
    </citation>
    <scope>NUCLEOTIDE SEQUENCE [LARGE SCALE GENOMIC DNA]</scope>
    <source>
        <strain evidence="1 5">A5</strain>
    </source>
</reference>
<accession>A0A2I1FI36</accession>
<name>A0A2I1FI36_9GLOM</name>
<dbReference type="Proteomes" id="UP000232722">
    <property type="component" value="Unassembled WGS sequence"/>
</dbReference>
<dbReference type="VEuPathDB" id="FungiDB:FUN_024950"/>
<reference evidence="5 6" key="1">
    <citation type="submission" date="2016-04" db="EMBL/GenBank/DDBJ databases">
        <title>Genome analyses suggest a sexual origin of heterokaryosis in a supposedly ancient asexual fungus.</title>
        <authorList>
            <person name="Ropars J."/>
            <person name="Sedzielewska K."/>
            <person name="Noel J."/>
            <person name="Charron P."/>
            <person name="Farinelli L."/>
            <person name="Marton T."/>
            <person name="Kruger M."/>
            <person name="Pelin A."/>
            <person name="Brachmann A."/>
            <person name="Corradi N."/>
        </authorList>
    </citation>
    <scope>NUCLEOTIDE SEQUENCE [LARGE SCALE GENOMIC DNA]</scope>
    <source>
        <strain evidence="1 5">A5</strain>
        <strain evidence="3 6">C2</strain>
    </source>
</reference>
<protein>
    <submittedName>
        <fullName evidence="2">Uncharacterized protein</fullName>
    </submittedName>
</protein>
<dbReference type="VEuPathDB" id="FungiDB:RhiirA1_474906"/>
<dbReference type="Proteomes" id="UP000233469">
    <property type="component" value="Unassembled WGS sequence"/>
</dbReference>
<dbReference type="Proteomes" id="UP000232688">
    <property type="component" value="Unassembled WGS sequence"/>
</dbReference>
<dbReference type="EMBL" id="LLXH01002386">
    <property type="protein sequence ID" value="PKC55858.1"/>
    <property type="molecule type" value="Genomic_DNA"/>
</dbReference>
<sequence length="157" mass="18116">MKYQTVTRTIDTLEIVQNAILRSTVDNFSQRKSREQLVDEHKRLDISCDKNKYVVHNINKQENLTLNIQLRISISNLKVDNVPTGRFLLCRVISKFVKLFSLLALVEDPEGNVERLALYNWTNFPKEGQSNIKPIDQLFLPIGTLLVIKNISYEVAT</sequence>
<gene>
    <name evidence="2" type="ORF">RhiirA1_474906</name>
    <name evidence="1" type="ORF">RhiirA5_445643</name>
    <name evidence="3" type="ORF">RhiirC2_796299</name>
</gene>
<dbReference type="EMBL" id="LLXJ01011966">
    <property type="protein sequence ID" value="PKB92194.1"/>
    <property type="molecule type" value="Genomic_DNA"/>
</dbReference>
<evidence type="ECO:0000313" key="3">
    <source>
        <dbReference type="EMBL" id="PKK58438.1"/>
    </source>
</evidence>
<evidence type="ECO:0000313" key="4">
    <source>
        <dbReference type="Proteomes" id="UP000232688"/>
    </source>
</evidence>